<gene>
    <name evidence="1" type="ORF">CROQUDRAFT_100467</name>
</gene>
<protein>
    <submittedName>
        <fullName evidence="1">Uncharacterized protein</fullName>
    </submittedName>
</protein>
<keyword evidence="2" id="KW-1185">Reference proteome</keyword>
<organism evidence="1 2">
    <name type="scientific">Cronartium quercuum f. sp. fusiforme G11</name>
    <dbReference type="NCBI Taxonomy" id="708437"/>
    <lineage>
        <taxon>Eukaryota</taxon>
        <taxon>Fungi</taxon>
        <taxon>Dikarya</taxon>
        <taxon>Basidiomycota</taxon>
        <taxon>Pucciniomycotina</taxon>
        <taxon>Pucciniomycetes</taxon>
        <taxon>Pucciniales</taxon>
        <taxon>Coleosporiaceae</taxon>
        <taxon>Cronartium</taxon>
    </lineage>
</organism>
<accession>A0A9P6N754</accession>
<dbReference type="EMBL" id="MU167467">
    <property type="protein sequence ID" value="KAG0140187.1"/>
    <property type="molecule type" value="Genomic_DNA"/>
</dbReference>
<evidence type="ECO:0000313" key="2">
    <source>
        <dbReference type="Proteomes" id="UP000886653"/>
    </source>
</evidence>
<reference evidence="1" key="1">
    <citation type="submission" date="2013-11" db="EMBL/GenBank/DDBJ databases">
        <title>Genome sequence of the fusiform rust pathogen reveals effectors for host alternation and coevolution with pine.</title>
        <authorList>
            <consortium name="DOE Joint Genome Institute"/>
            <person name="Smith K."/>
            <person name="Pendleton A."/>
            <person name="Kubisiak T."/>
            <person name="Anderson C."/>
            <person name="Salamov A."/>
            <person name="Aerts A."/>
            <person name="Riley R."/>
            <person name="Clum A."/>
            <person name="Lindquist E."/>
            <person name="Ence D."/>
            <person name="Campbell M."/>
            <person name="Kronenberg Z."/>
            <person name="Feau N."/>
            <person name="Dhillon B."/>
            <person name="Hamelin R."/>
            <person name="Burleigh J."/>
            <person name="Smith J."/>
            <person name="Yandell M."/>
            <person name="Nelson C."/>
            <person name="Grigoriev I."/>
            <person name="Davis J."/>
        </authorList>
    </citation>
    <scope>NUCLEOTIDE SEQUENCE</scope>
    <source>
        <strain evidence="1">G11</strain>
    </source>
</reference>
<dbReference type="Proteomes" id="UP000886653">
    <property type="component" value="Unassembled WGS sequence"/>
</dbReference>
<evidence type="ECO:0000313" key="1">
    <source>
        <dbReference type="EMBL" id="KAG0140187.1"/>
    </source>
</evidence>
<dbReference type="AlphaFoldDB" id="A0A9P6N754"/>
<sequence length="205" mass="23222">MSLAVWNHLENHTVASMDTILQNLPKVVDQHDRLGHIQGFTATESPEQIIQYPQNMMNMLPYDTFVGNSETLELTPKFTAQGSMGWDYGPGAMWLEESAGGINQPPLGSLAGIWSHPIFHNDDWEHKHLKNFCPPGTHFHCEQGLHANGPMLQEYDKTLSPQAMNPLVYSQLQLENNFGSHNLHPIFSSQLKTRDEPQILVTFRH</sequence>
<name>A0A9P6N754_9BASI</name>
<comment type="caution">
    <text evidence="1">The sequence shown here is derived from an EMBL/GenBank/DDBJ whole genome shotgun (WGS) entry which is preliminary data.</text>
</comment>
<proteinExistence type="predicted"/>